<dbReference type="SUPFAM" id="SSF51905">
    <property type="entry name" value="FAD/NAD(P)-binding domain"/>
    <property type="match status" value="1"/>
</dbReference>
<dbReference type="InterPro" id="IPR050464">
    <property type="entry name" value="Zeta_carotene_desat/Oxidored"/>
</dbReference>
<evidence type="ECO:0000256" key="10">
    <source>
        <dbReference type="ARBA" id="ARBA00023128"/>
    </source>
</evidence>
<comment type="similarity">
    <text evidence="4 17">Belongs to the protoporphyrinogen/coproporphyrinogen oxidase family. Protoporphyrinogen oxidase subfamily.</text>
</comment>
<dbReference type="GO" id="GO:0005758">
    <property type="term" value="C:mitochondrial intermembrane space"/>
    <property type="evidence" value="ECO:0007669"/>
    <property type="project" value="UniProtKB-ARBA"/>
</dbReference>
<organism evidence="19 20">
    <name type="scientific">Echeneis naucrates</name>
    <name type="common">Live sharksucker</name>
    <dbReference type="NCBI Taxonomy" id="173247"/>
    <lineage>
        <taxon>Eukaryota</taxon>
        <taxon>Metazoa</taxon>
        <taxon>Chordata</taxon>
        <taxon>Craniata</taxon>
        <taxon>Vertebrata</taxon>
        <taxon>Euteleostomi</taxon>
        <taxon>Actinopterygii</taxon>
        <taxon>Neopterygii</taxon>
        <taxon>Teleostei</taxon>
        <taxon>Neoteleostei</taxon>
        <taxon>Acanthomorphata</taxon>
        <taxon>Carangaria</taxon>
        <taxon>Carangiformes</taxon>
        <taxon>Echeneidae</taxon>
        <taxon>Echeneis</taxon>
    </lineage>
</organism>
<dbReference type="Ensembl" id="ENSENLT00000004606.1">
    <property type="protein sequence ID" value="ENSENLP00000004360.1"/>
    <property type="gene ID" value="ENSENLG00000001914.1"/>
</dbReference>
<dbReference type="UniPathway" id="UPA00251">
    <property type="reaction ID" value="UER00324"/>
</dbReference>
<dbReference type="InterPro" id="IPR002937">
    <property type="entry name" value="Amino_oxidase"/>
</dbReference>
<gene>
    <name evidence="19" type="primary">ppox</name>
</gene>
<keyword evidence="20" id="KW-1185">Reference proteome</keyword>
<reference evidence="19" key="1">
    <citation type="submission" date="2021-04" db="EMBL/GenBank/DDBJ databases">
        <authorList>
            <consortium name="Wellcome Sanger Institute Data Sharing"/>
        </authorList>
    </citation>
    <scope>NUCLEOTIDE SEQUENCE [LARGE SCALE GENOMIC DNA]</scope>
</reference>
<proteinExistence type="inferred from homology"/>
<comment type="subunit">
    <text evidence="14">Monomer. Homodimer.</text>
</comment>
<dbReference type="InterPro" id="IPR036188">
    <property type="entry name" value="FAD/NAD-bd_sf"/>
</dbReference>
<dbReference type="AlphaFoldDB" id="A0A665T2R6"/>
<reference evidence="19" key="3">
    <citation type="submission" date="2025-09" db="UniProtKB">
        <authorList>
            <consortium name="Ensembl"/>
        </authorList>
    </citation>
    <scope>IDENTIFICATION</scope>
</reference>
<dbReference type="GO" id="GO:0006782">
    <property type="term" value="P:protoporphyrinogen IX biosynthetic process"/>
    <property type="evidence" value="ECO:0007669"/>
    <property type="project" value="UniProtKB-UniRule"/>
</dbReference>
<comment type="pathway">
    <text evidence="3 17">Porphyrin-containing compound metabolism; protoporphyrin-IX biosynthesis; protoporphyrin-IX from protoporphyrinogen-IX: step 1/1.</text>
</comment>
<evidence type="ECO:0000256" key="14">
    <source>
        <dbReference type="ARBA" id="ARBA00024380"/>
    </source>
</evidence>
<comment type="cofactor">
    <cofactor evidence="17">
        <name>FAD</name>
        <dbReference type="ChEBI" id="CHEBI:57692"/>
    </cofactor>
    <text evidence="17">Binds 1 FAD per subunit.</text>
</comment>
<evidence type="ECO:0000313" key="19">
    <source>
        <dbReference type="Ensembl" id="ENSENLP00000004360.1"/>
    </source>
</evidence>
<dbReference type="InterPro" id="IPR004572">
    <property type="entry name" value="Protoporphyrinogen_oxidase"/>
</dbReference>
<comment type="function">
    <text evidence="1 17">Catalyzes the 6-electron oxidation of protoporphyrinogen-IX to form protoporphyrin-IX.</text>
</comment>
<reference evidence="19" key="2">
    <citation type="submission" date="2025-08" db="UniProtKB">
        <authorList>
            <consortium name="Ensembl"/>
        </authorList>
    </citation>
    <scope>IDENTIFICATION</scope>
</reference>
<dbReference type="EC" id="1.3.3.4" evidence="5 17"/>
<feature type="domain" description="Amine oxidase" evidence="18">
    <location>
        <begin position="12"/>
        <end position="473"/>
    </location>
</feature>
<comment type="subcellular location">
    <subcellularLocation>
        <location evidence="2">Mitochondrion inner membrane</location>
        <topology evidence="2">Peripheral membrane protein</topology>
        <orientation evidence="2">Intermembrane side</orientation>
    </subcellularLocation>
</comment>
<keyword evidence="10" id="KW-0496">Mitochondrion</keyword>
<evidence type="ECO:0000256" key="3">
    <source>
        <dbReference type="ARBA" id="ARBA00005073"/>
    </source>
</evidence>
<keyword evidence="9 17" id="KW-0560">Oxidoreductase</keyword>
<evidence type="ECO:0000259" key="18">
    <source>
        <dbReference type="Pfam" id="PF01593"/>
    </source>
</evidence>
<evidence type="ECO:0000256" key="12">
    <source>
        <dbReference type="ARBA" id="ARBA00023136"/>
    </source>
</evidence>
<name>A0A665T2R6_ECHNA</name>
<keyword evidence="11 17" id="KW-0350">Heme biosynthesis</keyword>
<evidence type="ECO:0000256" key="16">
    <source>
        <dbReference type="ARBA" id="ARBA00047554"/>
    </source>
</evidence>
<dbReference type="SUPFAM" id="SSF54373">
    <property type="entry name" value="FAD-linked reductases, C-terminal domain"/>
    <property type="match status" value="1"/>
</dbReference>
<evidence type="ECO:0000256" key="8">
    <source>
        <dbReference type="ARBA" id="ARBA00022827"/>
    </source>
</evidence>
<keyword evidence="6 17" id="KW-0285">Flavoprotein</keyword>
<evidence type="ECO:0000256" key="2">
    <source>
        <dbReference type="ARBA" id="ARBA00004137"/>
    </source>
</evidence>
<dbReference type="Proteomes" id="UP000472264">
    <property type="component" value="Chromosome 6"/>
</dbReference>
<evidence type="ECO:0000256" key="7">
    <source>
        <dbReference type="ARBA" id="ARBA00022792"/>
    </source>
</evidence>
<evidence type="ECO:0000256" key="11">
    <source>
        <dbReference type="ARBA" id="ARBA00023133"/>
    </source>
</evidence>
<dbReference type="Gene3D" id="3.50.50.60">
    <property type="entry name" value="FAD/NAD(P)-binding domain"/>
    <property type="match status" value="1"/>
</dbReference>
<keyword evidence="8 17" id="KW-0274">FAD</keyword>
<protein>
    <recommendedName>
        <fullName evidence="15 17">Protoporphyrinogen oxidase</fullName>
        <ecNumber evidence="5 17">1.3.3.4</ecNumber>
    </recommendedName>
</protein>
<evidence type="ECO:0000313" key="20">
    <source>
        <dbReference type="Proteomes" id="UP000472264"/>
    </source>
</evidence>
<keyword evidence="13 17" id="KW-0627">Porphyrin biosynthesis</keyword>
<evidence type="ECO:0000256" key="1">
    <source>
        <dbReference type="ARBA" id="ARBA00002600"/>
    </source>
</evidence>
<evidence type="ECO:0000256" key="13">
    <source>
        <dbReference type="ARBA" id="ARBA00023244"/>
    </source>
</evidence>
<dbReference type="NCBIfam" id="TIGR00562">
    <property type="entry name" value="proto_IX_ox"/>
    <property type="match status" value="1"/>
</dbReference>
<dbReference type="PANTHER" id="PTHR42923">
    <property type="entry name" value="PROTOPORPHYRINOGEN OXIDASE"/>
    <property type="match status" value="1"/>
</dbReference>
<dbReference type="GO" id="GO:0004729">
    <property type="term" value="F:oxygen-dependent protoporphyrinogen oxidase activity"/>
    <property type="evidence" value="ECO:0007669"/>
    <property type="project" value="UniProtKB-UniRule"/>
</dbReference>
<dbReference type="FunFam" id="3.50.50.60:FF:000133">
    <property type="entry name" value="Protoporphyrinogen oxidase"/>
    <property type="match status" value="1"/>
</dbReference>
<sequence>PMKTVAVLGGGIGGLAASYYLCKSPQVTKVIVLESSSRFGGWLWSTRRSDGAVFEHGPRGIRPTGAVGRNTLNMVDDLGLAGDVLPVTYSHVASKNRYLYVNKQLHRMPSGISGLLRTVPPFSRPILWSVGMEILVKKSKEDDESIHSFVSRRLGKELADIAVDSLCRGVFAGDCRKLSVRSCFPVLYNAEQRRGSLALGMLLGSGTVPVVPARPLAQRSAKESWAQWSLRRGVESLPESITGFLQKSSRVELHRHAVVKQICPSASGWKIHLEDGAVSADHIISALPAKALSSTLPSSCQPLIQELQDIATVTVAVVNLEYDGSILPVMGFGHLVPSSEDRSLLGIVYDSVPFPEHNKPNGHTTRLTVMMGGAWFQEDFGDPETVKEEHLLQRATEAVQTHLGVTSVPSWSWVALERDCIPQYYLGHHRRVDSMRTFIKKKNLSLSLIGSSYDGVSVNDVIFSGRTAVEELLGIV</sequence>
<evidence type="ECO:0000256" key="9">
    <source>
        <dbReference type="ARBA" id="ARBA00023002"/>
    </source>
</evidence>
<keyword evidence="7" id="KW-0999">Mitochondrion inner membrane</keyword>
<keyword evidence="12" id="KW-0472">Membrane</keyword>
<dbReference type="GO" id="GO:0006785">
    <property type="term" value="P:heme B biosynthetic process"/>
    <property type="evidence" value="ECO:0007669"/>
    <property type="project" value="UniProtKB-ARBA"/>
</dbReference>
<dbReference type="Pfam" id="PF01593">
    <property type="entry name" value="Amino_oxidase"/>
    <property type="match status" value="1"/>
</dbReference>
<dbReference type="PANTHER" id="PTHR42923:SF3">
    <property type="entry name" value="PROTOPORPHYRINOGEN OXIDASE"/>
    <property type="match status" value="1"/>
</dbReference>
<evidence type="ECO:0000256" key="15">
    <source>
        <dbReference type="ARBA" id="ARBA00044160"/>
    </source>
</evidence>
<comment type="catalytic activity">
    <reaction evidence="16 17">
        <text>protoporphyrinogen IX + 3 O2 = protoporphyrin IX + 3 H2O2</text>
        <dbReference type="Rhea" id="RHEA:25576"/>
        <dbReference type="ChEBI" id="CHEBI:15379"/>
        <dbReference type="ChEBI" id="CHEBI:16240"/>
        <dbReference type="ChEBI" id="CHEBI:57306"/>
        <dbReference type="ChEBI" id="CHEBI:57307"/>
        <dbReference type="EC" id="1.3.3.4"/>
    </reaction>
</comment>
<evidence type="ECO:0000256" key="6">
    <source>
        <dbReference type="ARBA" id="ARBA00022630"/>
    </source>
</evidence>
<dbReference type="GO" id="GO:0005743">
    <property type="term" value="C:mitochondrial inner membrane"/>
    <property type="evidence" value="ECO:0007669"/>
    <property type="project" value="UniProtKB-SubCell"/>
</dbReference>
<evidence type="ECO:0000256" key="4">
    <source>
        <dbReference type="ARBA" id="ARBA00010551"/>
    </source>
</evidence>
<accession>A0A665T2R6</accession>
<evidence type="ECO:0000256" key="5">
    <source>
        <dbReference type="ARBA" id="ARBA00012867"/>
    </source>
</evidence>
<evidence type="ECO:0000256" key="17">
    <source>
        <dbReference type="RuleBase" id="RU367069"/>
    </source>
</evidence>